<proteinExistence type="predicted"/>
<evidence type="ECO:0000313" key="2">
    <source>
        <dbReference type="EMBL" id="KFV70772.1"/>
    </source>
</evidence>
<dbReference type="Gene3D" id="3.30.420.10">
    <property type="entry name" value="Ribonuclease H-like superfamily/Ribonuclease H"/>
    <property type="match status" value="1"/>
</dbReference>
<dbReference type="GO" id="GO:0003676">
    <property type="term" value="F:nucleic acid binding"/>
    <property type="evidence" value="ECO:0007669"/>
    <property type="project" value="InterPro"/>
</dbReference>
<dbReference type="EMBL" id="KL216635">
    <property type="protein sequence ID" value="KFV70772.1"/>
    <property type="molecule type" value="Genomic_DNA"/>
</dbReference>
<reference evidence="2 3" key="1">
    <citation type="submission" date="2014-04" db="EMBL/GenBank/DDBJ databases">
        <title>Genome evolution of avian class.</title>
        <authorList>
            <person name="Zhang G."/>
            <person name="Li C."/>
        </authorList>
    </citation>
    <scope>NUCLEOTIDE SEQUENCE [LARGE SCALE GENOMIC DNA]</scope>
    <source>
        <strain evidence="2">BGI_N307</strain>
    </source>
</reference>
<dbReference type="InterPro" id="IPR036397">
    <property type="entry name" value="RNaseH_sf"/>
</dbReference>
<dbReference type="AlphaFoldDB" id="A0A093GUP5"/>
<dbReference type="Pfam" id="PF02171">
    <property type="entry name" value="Piwi"/>
    <property type="match status" value="1"/>
</dbReference>
<dbReference type="FunFam" id="3.40.50.2300:FF:000141">
    <property type="entry name" value="piwi-like protein 2 isoform X1"/>
    <property type="match status" value="1"/>
</dbReference>
<dbReference type="Proteomes" id="UP000053875">
    <property type="component" value="Unassembled WGS sequence"/>
</dbReference>
<dbReference type="InterPro" id="IPR003165">
    <property type="entry name" value="Piwi"/>
</dbReference>
<accession>A0A093GUP5</accession>
<dbReference type="Gene3D" id="3.40.50.2300">
    <property type="match status" value="1"/>
</dbReference>
<dbReference type="SUPFAM" id="SSF53098">
    <property type="entry name" value="Ribonuclease H-like"/>
    <property type="match status" value="1"/>
</dbReference>
<dbReference type="PROSITE" id="PS50822">
    <property type="entry name" value="PIWI"/>
    <property type="match status" value="1"/>
</dbReference>
<sequence>MVLLVPELAFVTGLPDKRRDSRMVKEVMRELHQSPRQHCQRLAVLLRRIRESPEALQELSRWGLRLEPGIHRTQGRILPSERISLRHCSFTPSEELIWSKEVTREASISTIPMSHWLLVYPRKLQDLARDLVITMESMCSPLGMQVSKPILVELKDDRIETYAKSIRSFLNTQDRVQLLLCLISGNREDLYAAIKKLCCLHAPVPSQVINALSLGTQLNKMRAVVHKVLLQINCKLGGELWGVDIPLVRRGGRENQPSWLEALSAAGCKFLGVVFQMPHQEIADSLQLLLLDALQRFHEVNHLLPQKIVLYRDGVADSQLDTVLKYEIPQLQKCFGSFHSYQPSMVVMVVQKKISTKFYTLLGEQVGSPLPGTVVDHTITSSEWQDFFLLAHHSRQGCSNPTRYVCLLNTTSLSWENLQRLTFKLCHLYWNWPGTIRVPALCKYAHKLA</sequence>
<dbReference type="SMART" id="SM00950">
    <property type="entry name" value="Piwi"/>
    <property type="match status" value="1"/>
</dbReference>
<dbReference type="STRING" id="118200.A0A093GUP5"/>
<feature type="domain" description="Piwi" evidence="1">
    <location>
        <begin position="178"/>
        <end position="449"/>
    </location>
</feature>
<protein>
    <submittedName>
        <fullName evidence="2">Piwi-like 2</fullName>
    </submittedName>
</protein>
<gene>
    <name evidence="2" type="ORF">N307_03196</name>
</gene>
<name>A0A093GUP5_DRYPU</name>
<organism evidence="2 3">
    <name type="scientific">Dryobates pubescens</name>
    <name type="common">Downy woodpecker</name>
    <name type="synonym">Picoides pubescens</name>
    <dbReference type="NCBI Taxonomy" id="118200"/>
    <lineage>
        <taxon>Eukaryota</taxon>
        <taxon>Metazoa</taxon>
        <taxon>Chordata</taxon>
        <taxon>Craniata</taxon>
        <taxon>Vertebrata</taxon>
        <taxon>Euteleostomi</taxon>
        <taxon>Archelosauria</taxon>
        <taxon>Archosauria</taxon>
        <taxon>Dinosauria</taxon>
        <taxon>Saurischia</taxon>
        <taxon>Theropoda</taxon>
        <taxon>Coelurosauria</taxon>
        <taxon>Aves</taxon>
        <taxon>Neognathae</taxon>
        <taxon>Neoaves</taxon>
        <taxon>Telluraves</taxon>
        <taxon>Coraciimorphae</taxon>
        <taxon>Piciformes</taxon>
        <taxon>Picidae</taxon>
        <taxon>Dryobates</taxon>
    </lineage>
</organism>
<feature type="non-terminal residue" evidence="2">
    <location>
        <position position="449"/>
    </location>
</feature>
<evidence type="ECO:0000259" key="1">
    <source>
        <dbReference type="PROSITE" id="PS50822"/>
    </source>
</evidence>
<dbReference type="CDD" id="cd04658">
    <property type="entry name" value="Piwi_piwi-like_Euk"/>
    <property type="match status" value="1"/>
</dbReference>
<dbReference type="InterPro" id="IPR012337">
    <property type="entry name" value="RNaseH-like_sf"/>
</dbReference>
<keyword evidence="3" id="KW-1185">Reference proteome</keyword>
<dbReference type="PANTHER" id="PTHR22891">
    <property type="entry name" value="EUKARYOTIC TRANSLATION INITIATION FACTOR 2C"/>
    <property type="match status" value="1"/>
</dbReference>
<evidence type="ECO:0000313" key="3">
    <source>
        <dbReference type="Proteomes" id="UP000053875"/>
    </source>
</evidence>